<feature type="site" description="Transition state stabilizer" evidence="8">
    <location>
        <position position="149"/>
    </location>
</feature>
<dbReference type="PANTHER" id="PTHR22748:SF6">
    <property type="entry name" value="DNA-(APURINIC OR APYRIMIDINIC SITE) ENDONUCLEASE"/>
    <property type="match status" value="1"/>
</dbReference>
<dbReference type="InterPro" id="IPR004808">
    <property type="entry name" value="AP_endonuc_1"/>
</dbReference>
<feature type="binding site" evidence="7">
    <location>
        <position position="244"/>
    </location>
    <ligand>
        <name>Mg(2+)</name>
        <dbReference type="ChEBI" id="CHEBI:18420"/>
        <label>1</label>
    </ligand>
</feature>
<sequence>MKIISWNINGIRAITKKDFFEDLSTIDPDILCLQETKAQDAEVEKALSPLSQYHHYYNSADRKGYSGVAILSKSKPLSVVHDMGIAEHDTEGRVICAEFENIYLVNVYVPNSGQNLERLDYRQRWDLDFQNYLKNLETLKPVLLCGDLNVAHRAIDLKNDKSNYNKTAGYTQIEIDGMDHLLASGFVDSYRHFHPDTVAYTYWSYRFKARERNTGWRLDYFIVSTMLIDKINSVSILSDYYGSDHCPIQLDLNL</sequence>
<feature type="binding site" evidence="7">
    <location>
        <position position="245"/>
    </location>
    <ligand>
        <name>Mg(2+)</name>
        <dbReference type="ChEBI" id="CHEBI:18420"/>
        <label>1</label>
    </ligand>
</feature>
<dbReference type="PROSITE" id="PS51435">
    <property type="entry name" value="AP_NUCLEASE_F1_4"/>
    <property type="match status" value="1"/>
</dbReference>
<comment type="cofactor">
    <cofactor evidence="7">
        <name>Mg(2+)</name>
        <dbReference type="ChEBI" id="CHEBI:18420"/>
    </cofactor>
    <cofactor evidence="7">
        <name>Mn(2+)</name>
        <dbReference type="ChEBI" id="CHEBI:29035"/>
    </cofactor>
    <text evidence="7">Probably binds two magnesium or manganese ions per subunit.</text>
</comment>
<dbReference type="AlphaFoldDB" id="A0A5C7AG67"/>
<dbReference type="NCBIfam" id="TIGR00195">
    <property type="entry name" value="exoDNase_III"/>
    <property type="match status" value="1"/>
</dbReference>
<comment type="caution">
    <text evidence="10">The sequence shown here is derived from an EMBL/GenBank/DDBJ whole genome shotgun (WGS) entry which is preliminary data.</text>
</comment>
<dbReference type="GO" id="GO:0003677">
    <property type="term" value="F:DNA binding"/>
    <property type="evidence" value="ECO:0007669"/>
    <property type="project" value="InterPro"/>
</dbReference>
<comment type="cofactor">
    <cofactor evidence="1">
        <name>Mn(2+)</name>
        <dbReference type="ChEBI" id="CHEBI:29035"/>
    </cofactor>
</comment>
<evidence type="ECO:0000256" key="3">
    <source>
        <dbReference type="ARBA" id="ARBA00022723"/>
    </source>
</evidence>
<dbReference type="PROSITE" id="PS00726">
    <property type="entry name" value="AP_NUCLEASE_F1_1"/>
    <property type="match status" value="1"/>
</dbReference>
<dbReference type="Proteomes" id="UP000321734">
    <property type="component" value="Unassembled WGS sequence"/>
</dbReference>
<keyword evidence="4 10" id="KW-0378">Hydrolase</keyword>
<keyword evidence="5 7" id="KW-0460">Magnesium</keyword>
<dbReference type="GO" id="GO:0046872">
    <property type="term" value="F:metal ion binding"/>
    <property type="evidence" value="ECO:0007669"/>
    <property type="project" value="UniProtKB-KW"/>
</dbReference>
<organism evidence="10 11">
    <name type="scientific">Gelidibacter salicanalis</name>
    <dbReference type="NCBI Taxonomy" id="291193"/>
    <lineage>
        <taxon>Bacteria</taxon>
        <taxon>Pseudomonadati</taxon>
        <taxon>Bacteroidota</taxon>
        <taxon>Flavobacteriia</taxon>
        <taxon>Flavobacteriales</taxon>
        <taxon>Flavobacteriaceae</taxon>
        <taxon>Gelidibacter</taxon>
    </lineage>
</organism>
<evidence type="ECO:0000256" key="1">
    <source>
        <dbReference type="ARBA" id="ARBA00001936"/>
    </source>
</evidence>
<dbReference type="EMBL" id="VORX01000004">
    <property type="protein sequence ID" value="TXE07760.1"/>
    <property type="molecule type" value="Genomic_DNA"/>
</dbReference>
<dbReference type="GO" id="GO:0008311">
    <property type="term" value="F:double-stranded DNA 3'-5' DNA exonuclease activity"/>
    <property type="evidence" value="ECO:0007669"/>
    <property type="project" value="UniProtKB-EC"/>
</dbReference>
<keyword evidence="7" id="KW-0464">Manganese</keyword>
<keyword evidence="3 7" id="KW-0479">Metal-binding</keyword>
<evidence type="ECO:0000256" key="8">
    <source>
        <dbReference type="PIRSR" id="PIRSR604808-3"/>
    </source>
</evidence>
<dbReference type="SUPFAM" id="SSF56219">
    <property type="entry name" value="DNase I-like"/>
    <property type="match status" value="1"/>
</dbReference>
<dbReference type="Pfam" id="PF03372">
    <property type="entry name" value="Exo_endo_phos"/>
    <property type="match status" value="1"/>
</dbReference>
<dbReference type="GO" id="GO:0003906">
    <property type="term" value="F:DNA-(apurinic or apyrimidinic site) endonuclease activity"/>
    <property type="evidence" value="ECO:0007669"/>
    <property type="project" value="TreeGrafter"/>
</dbReference>
<evidence type="ECO:0000256" key="5">
    <source>
        <dbReference type="ARBA" id="ARBA00022842"/>
    </source>
</evidence>
<feature type="domain" description="Endonuclease/exonuclease/phosphatase" evidence="9">
    <location>
        <begin position="4"/>
        <end position="245"/>
    </location>
</feature>
<evidence type="ECO:0000313" key="10">
    <source>
        <dbReference type="EMBL" id="TXE07760.1"/>
    </source>
</evidence>
<dbReference type="GO" id="GO:0008081">
    <property type="term" value="F:phosphoric diester hydrolase activity"/>
    <property type="evidence" value="ECO:0007669"/>
    <property type="project" value="TreeGrafter"/>
</dbReference>
<evidence type="ECO:0000256" key="4">
    <source>
        <dbReference type="ARBA" id="ARBA00022801"/>
    </source>
</evidence>
<feature type="active site" evidence="6">
    <location>
        <position position="108"/>
    </location>
</feature>
<comment type="similarity">
    <text evidence="2">Belongs to the DNA repair enzymes AP/ExoA family.</text>
</comment>
<dbReference type="NCBIfam" id="TIGR00633">
    <property type="entry name" value="xth"/>
    <property type="match status" value="1"/>
</dbReference>
<reference evidence="10 11" key="1">
    <citation type="submission" date="2019-08" db="EMBL/GenBank/DDBJ databases">
        <title>Genome sequence of Gelidibacter salicanalis IC162T.</title>
        <authorList>
            <person name="Bowman J.P."/>
        </authorList>
    </citation>
    <scope>NUCLEOTIDE SEQUENCE [LARGE SCALE GENOMIC DNA]</scope>
    <source>
        <strain evidence="10 11">IC162</strain>
    </source>
</reference>
<feature type="site" description="Important for catalytic activity" evidence="8">
    <location>
        <position position="219"/>
    </location>
</feature>
<evidence type="ECO:0000256" key="6">
    <source>
        <dbReference type="PIRSR" id="PIRSR604808-1"/>
    </source>
</evidence>
<feature type="active site" description="Proton donor/acceptor" evidence="6">
    <location>
        <position position="147"/>
    </location>
</feature>
<dbReference type="InterPro" id="IPR020847">
    <property type="entry name" value="AP_endonuclease_F1_BS"/>
</dbReference>
<feature type="binding site" evidence="7">
    <location>
        <position position="7"/>
    </location>
    <ligand>
        <name>Mg(2+)</name>
        <dbReference type="ChEBI" id="CHEBI:18420"/>
        <label>1</label>
    </ligand>
</feature>
<name>A0A5C7AG67_9FLAO</name>
<protein>
    <submittedName>
        <fullName evidence="10">Exodeoxyribonuclease III</fullName>
        <ecNumber evidence="10">3.1.11.2</ecNumber>
    </submittedName>
</protein>
<dbReference type="OrthoDB" id="9803914at2"/>
<dbReference type="InterPro" id="IPR036691">
    <property type="entry name" value="Endo/exonu/phosph_ase_sf"/>
</dbReference>
<keyword evidence="11" id="KW-1185">Reference proteome</keyword>
<evidence type="ECO:0000256" key="2">
    <source>
        <dbReference type="ARBA" id="ARBA00007092"/>
    </source>
</evidence>
<gene>
    <name evidence="10" type="primary">xth</name>
    <name evidence="10" type="ORF">ES711_09980</name>
</gene>
<dbReference type="PROSITE" id="PS00727">
    <property type="entry name" value="AP_NUCLEASE_F1_2"/>
    <property type="match status" value="1"/>
</dbReference>
<dbReference type="InterPro" id="IPR020848">
    <property type="entry name" value="AP_endonuclease_F1_CS"/>
</dbReference>
<dbReference type="Gene3D" id="3.60.10.10">
    <property type="entry name" value="Endonuclease/exonuclease/phosphatase"/>
    <property type="match status" value="1"/>
</dbReference>
<dbReference type="InterPro" id="IPR005135">
    <property type="entry name" value="Endo/exonuclease/phosphatase"/>
</dbReference>
<evidence type="ECO:0000313" key="11">
    <source>
        <dbReference type="Proteomes" id="UP000321734"/>
    </source>
</evidence>
<dbReference type="RefSeq" id="WP_146893151.1">
    <property type="nucleotide sequence ID" value="NZ_VORX01000004.1"/>
</dbReference>
<feature type="binding site" evidence="7">
    <location>
        <position position="147"/>
    </location>
    <ligand>
        <name>Mg(2+)</name>
        <dbReference type="ChEBI" id="CHEBI:18420"/>
        <label>1</label>
    </ligand>
</feature>
<accession>A0A5C7AG67</accession>
<evidence type="ECO:0000256" key="7">
    <source>
        <dbReference type="PIRSR" id="PIRSR604808-2"/>
    </source>
</evidence>
<dbReference type="CDD" id="cd09087">
    <property type="entry name" value="Ape1-like_AP-endo"/>
    <property type="match status" value="1"/>
</dbReference>
<dbReference type="PANTHER" id="PTHR22748">
    <property type="entry name" value="AP ENDONUCLEASE"/>
    <property type="match status" value="1"/>
</dbReference>
<dbReference type="GO" id="GO:0006284">
    <property type="term" value="P:base-excision repair"/>
    <property type="evidence" value="ECO:0007669"/>
    <property type="project" value="TreeGrafter"/>
</dbReference>
<feature type="site" description="Interaction with DNA substrate" evidence="8">
    <location>
        <position position="245"/>
    </location>
</feature>
<feature type="binding site" evidence="7">
    <location>
        <position position="149"/>
    </location>
    <ligand>
        <name>Mg(2+)</name>
        <dbReference type="ChEBI" id="CHEBI:18420"/>
        <label>1</label>
    </ligand>
</feature>
<feature type="active site" description="Proton acceptor" evidence="6">
    <location>
        <position position="245"/>
    </location>
</feature>
<proteinExistence type="inferred from homology"/>
<feature type="binding site" evidence="7">
    <location>
        <position position="35"/>
    </location>
    <ligand>
        <name>Mg(2+)</name>
        <dbReference type="ChEBI" id="CHEBI:18420"/>
        <label>1</label>
    </ligand>
</feature>
<evidence type="ECO:0000259" key="9">
    <source>
        <dbReference type="Pfam" id="PF03372"/>
    </source>
</evidence>
<dbReference type="EC" id="3.1.11.2" evidence="10"/>